<dbReference type="EC" id="7.6.2.9" evidence="10"/>
<dbReference type="InterPro" id="IPR027417">
    <property type="entry name" value="P-loop_NTPase"/>
</dbReference>
<dbReference type="InterPro" id="IPR046342">
    <property type="entry name" value="CBS_dom_sf"/>
</dbReference>
<keyword evidence="10" id="KW-1003">Cell membrane</keyword>
<dbReference type="AlphaFoldDB" id="A0A6I4VPE5"/>
<dbReference type="FunFam" id="3.40.50.300:FF:000425">
    <property type="entry name" value="Probable ABC transporter, ATP-binding subunit"/>
    <property type="match status" value="1"/>
</dbReference>
<organism evidence="13 14">
    <name type="scientific">Shimazuella alba</name>
    <dbReference type="NCBI Taxonomy" id="2690964"/>
    <lineage>
        <taxon>Bacteria</taxon>
        <taxon>Bacillati</taxon>
        <taxon>Bacillota</taxon>
        <taxon>Bacilli</taxon>
        <taxon>Bacillales</taxon>
        <taxon>Thermoactinomycetaceae</taxon>
        <taxon>Shimazuella</taxon>
    </lineage>
</organism>
<comment type="subcellular location">
    <subcellularLocation>
        <location evidence="10">Cell inner membrane</location>
        <topology evidence="10">Peripheral membrane protein</topology>
    </subcellularLocation>
</comment>
<comment type="subunit">
    <text evidence="8">The complex is composed of two ATP-binding proteins (OpuCA), two transmembrane proteins (OpuCB and OpuCD) and a solute-binding protein (OpuCC).</text>
</comment>
<dbReference type="PANTHER" id="PTHR43117:SF3">
    <property type="entry name" value="CHOLINE TRANSPORT ATP-BINDING PROTEIN OPUBA"/>
    <property type="match status" value="1"/>
</dbReference>
<comment type="catalytic activity">
    <reaction evidence="7">
        <text>a quaternary ammonium(out) + ATP + H2O = a quaternary ammonium(in) + ADP + phosphate + H(+)</text>
        <dbReference type="Rhea" id="RHEA:11036"/>
        <dbReference type="ChEBI" id="CHEBI:15377"/>
        <dbReference type="ChEBI" id="CHEBI:15378"/>
        <dbReference type="ChEBI" id="CHEBI:30616"/>
        <dbReference type="ChEBI" id="CHEBI:35267"/>
        <dbReference type="ChEBI" id="CHEBI:43474"/>
        <dbReference type="ChEBI" id="CHEBI:456216"/>
        <dbReference type="EC" id="7.6.2.9"/>
    </reaction>
</comment>
<evidence type="ECO:0000256" key="8">
    <source>
        <dbReference type="ARBA" id="ARBA00063934"/>
    </source>
</evidence>
<dbReference type="PROSITE" id="PS51371">
    <property type="entry name" value="CBS"/>
    <property type="match status" value="2"/>
</dbReference>
<dbReference type="NCBIfam" id="TIGR01186">
    <property type="entry name" value="proV"/>
    <property type="match status" value="1"/>
</dbReference>
<comment type="subunit">
    <text evidence="10">The complex is probably composed of two ATP-binding proteins, two transmembrane proteins and a solute-binding protein.</text>
</comment>
<evidence type="ECO:0000256" key="7">
    <source>
        <dbReference type="ARBA" id="ARBA00052482"/>
    </source>
</evidence>
<dbReference type="CDD" id="cd03295">
    <property type="entry name" value="ABC_OpuCA_Osmoprotection"/>
    <property type="match status" value="1"/>
</dbReference>
<dbReference type="InterPro" id="IPR003439">
    <property type="entry name" value="ABC_transporter-like_ATP-bd"/>
</dbReference>
<keyword evidence="10" id="KW-0472">Membrane</keyword>
<proteinExistence type="inferred from homology"/>
<keyword evidence="14" id="KW-1185">Reference proteome</keyword>
<dbReference type="Proteomes" id="UP000430692">
    <property type="component" value="Unassembled WGS sequence"/>
</dbReference>
<dbReference type="PROSITE" id="PS50893">
    <property type="entry name" value="ABC_TRANSPORTER_2"/>
    <property type="match status" value="1"/>
</dbReference>
<evidence type="ECO:0000313" key="13">
    <source>
        <dbReference type="EMBL" id="MXQ53487.1"/>
    </source>
</evidence>
<dbReference type="InterPro" id="IPR003593">
    <property type="entry name" value="AAA+_ATPase"/>
</dbReference>
<dbReference type="InterPro" id="IPR017871">
    <property type="entry name" value="ABC_transporter-like_CS"/>
</dbReference>
<dbReference type="GO" id="GO:0005886">
    <property type="term" value="C:plasma membrane"/>
    <property type="evidence" value="ECO:0007669"/>
    <property type="project" value="UniProtKB-SubCell"/>
</dbReference>
<feature type="domain" description="CBS" evidence="12">
    <location>
        <begin position="255"/>
        <end position="311"/>
    </location>
</feature>
<reference evidence="13 14" key="1">
    <citation type="submission" date="2019-12" db="EMBL/GenBank/DDBJ databases">
        <title>Whole-genome analyses of novel actinobacteria.</title>
        <authorList>
            <person name="Sahin N."/>
            <person name="Saygin H."/>
        </authorList>
    </citation>
    <scope>NUCLEOTIDE SEQUENCE [LARGE SCALE GENOMIC DNA]</scope>
    <source>
        <strain evidence="13 14">KC615</strain>
    </source>
</reference>
<evidence type="ECO:0000256" key="1">
    <source>
        <dbReference type="ARBA" id="ARBA00005417"/>
    </source>
</evidence>
<dbReference type="PROSITE" id="PS00211">
    <property type="entry name" value="ABC_TRANSPORTER_1"/>
    <property type="match status" value="1"/>
</dbReference>
<gene>
    <name evidence="13" type="ORF">GSM42_07045</name>
</gene>
<evidence type="ECO:0000259" key="12">
    <source>
        <dbReference type="PROSITE" id="PS51371"/>
    </source>
</evidence>
<dbReference type="GO" id="GO:0031460">
    <property type="term" value="P:glycine betaine transport"/>
    <property type="evidence" value="ECO:0007669"/>
    <property type="project" value="InterPro"/>
</dbReference>
<protein>
    <recommendedName>
        <fullName evidence="10">Quaternary amine transport ATP-binding protein</fullName>
        <ecNumber evidence="10">7.6.2.9</ecNumber>
    </recommendedName>
</protein>
<evidence type="ECO:0000256" key="6">
    <source>
        <dbReference type="ARBA" id="ARBA00023122"/>
    </source>
</evidence>
<dbReference type="RefSeq" id="WP_160800850.1">
    <property type="nucleotide sequence ID" value="NZ_WUUL01000004.1"/>
</dbReference>
<evidence type="ECO:0000256" key="3">
    <source>
        <dbReference type="ARBA" id="ARBA00022737"/>
    </source>
</evidence>
<dbReference type="InterPro" id="IPR005892">
    <property type="entry name" value="Gly-betaine_transp_ATP-bd"/>
</dbReference>
<dbReference type="SMART" id="SM00382">
    <property type="entry name" value="AAA"/>
    <property type="match status" value="1"/>
</dbReference>
<keyword evidence="6 9" id="KW-0129">CBS domain</keyword>
<dbReference type="InterPro" id="IPR000644">
    <property type="entry name" value="CBS_dom"/>
</dbReference>
<dbReference type="Pfam" id="PF00005">
    <property type="entry name" value="ABC_tran"/>
    <property type="match status" value="1"/>
</dbReference>
<feature type="domain" description="ABC transporter" evidence="11">
    <location>
        <begin position="2"/>
        <end position="237"/>
    </location>
</feature>
<evidence type="ECO:0000256" key="4">
    <source>
        <dbReference type="ARBA" id="ARBA00022741"/>
    </source>
</evidence>
<keyword evidence="2 10" id="KW-0813">Transport</keyword>
<evidence type="ECO:0000259" key="11">
    <source>
        <dbReference type="PROSITE" id="PS50893"/>
    </source>
</evidence>
<dbReference type="Gene3D" id="3.10.580.10">
    <property type="entry name" value="CBS-domain"/>
    <property type="match status" value="1"/>
</dbReference>
<name>A0A6I4VPE5_9BACL</name>
<evidence type="ECO:0000313" key="14">
    <source>
        <dbReference type="Proteomes" id="UP000430692"/>
    </source>
</evidence>
<dbReference type="GO" id="GO:0006865">
    <property type="term" value="P:amino acid transport"/>
    <property type="evidence" value="ECO:0007669"/>
    <property type="project" value="UniProtKB-UniRule"/>
</dbReference>
<keyword evidence="3" id="KW-0677">Repeat</keyword>
<keyword evidence="10" id="KW-0997">Cell inner membrane</keyword>
<dbReference type="GO" id="GO:0005524">
    <property type="term" value="F:ATP binding"/>
    <property type="evidence" value="ECO:0007669"/>
    <property type="project" value="UniProtKB-UniRule"/>
</dbReference>
<dbReference type="Pfam" id="PF00571">
    <property type="entry name" value="CBS"/>
    <property type="match status" value="2"/>
</dbReference>
<evidence type="ECO:0000256" key="9">
    <source>
        <dbReference type="PROSITE-ProRule" id="PRU00703"/>
    </source>
</evidence>
<dbReference type="EMBL" id="WUUL01000004">
    <property type="protein sequence ID" value="MXQ53487.1"/>
    <property type="molecule type" value="Genomic_DNA"/>
</dbReference>
<dbReference type="Gene3D" id="3.40.50.300">
    <property type="entry name" value="P-loop containing nucleotide triphosphate hydrolases"/>
    <property type="match status" value="1"/>
</dbReference>
<dbReference type="SMART" id="SM00116">
    <property type="entry name" value="CBS"/>
    <property type="match status" value="2"/>
</dbReference>
<accession>A0A6I4VPE5</accession>
<dbReference type="GO" id="GO:0016887">
    <property type="term" value="F:ATP hydrolysis activity"/>
    <property type="evidence" value="ECO:0007669"/>
    <property type="project" value="UniProtKB-UniRule"/>
</dbReference>
<comment type="caution">
    <text evidence="13">The sequence shown here is derived from an EMBL/GenBank/DDBJ whole genome shotgun (WGS) entry which is preliminary data.</text>
</comment>
<feature type="domain" description="CBS" evidence="12">
    <location>
        <begin position="316"/>
        <end position="376"/>
    </location>
</feature>
<dbReference type="SUPFAM" id="SSF54631">
    <property type="entry name" value="CBS-domain pair"/>
    <property type="match status" value="1"/>
</dbReference>
<evidence type="ECO:0000256" key="2">
    <source>
        <dbReference type="ARBA" id="ARBA00022448"/>
    </source>
</evidence>
<evidence type="ECO:0000256" key="10">
    <source>
        <dbReference type="RuleBase" id="RU369116"/>
    </source>
</evidence>
<dbReference type="GO" id="GO:0015418">
    <property type="term" value="F:ABC-type quaternary ammonium compound transporting activity"/>
    <property type="evidence" value="ECO:0007669"/>
    <property type="project" value="UniProtKB-EC"/>
</dbReference>
<dbReference type="SUPFAM" id="SSF52540">
    <property type="entry name" value="P-loop containing nucleoside triphosphate hydrolases"/>
    <property type="match status" value="1"/>
</dbReference>
<evidence type="ECO:0000256" key="5">
    <source>
        <dbReference type="ARBA" id="ARBA00022840"/>
    </source>
</evidence>
<keyword evidence="4 10" id="KW-0547">Nucleotide-binding</keyword>
<sequence length="378" mass="42933">MIKFENVSKQYNSGHTVLKNLNLHCKEGEITVFIGPSGCGKTTTMKLINRLIDPTEGKILVNDKDISTISPVKLRRSIGYVIQHVGLFPHMTIADNVAVVPRLLEWEEKKTQKRVDELLEMVKLAPNTYRNRYPSELSGGQQQRIGVIRAFAAEQSIILMDEPFSALDPISREQLQDELIHLQKDIKKTIIFVTHDMDEAIRIADKIVLMRSGEILQEGTPEEILRRPANDFVKNFIGKKRLAQYEVIPESEEVMTRKPVTILPSRGLAESIKIMERKQVDSLIVVDTNDRLQGYITIYDVIQQFRNESKRVGDIMHTFEHVISPNTLLNQTIDLMDEHKLPYIPVVKNDQTLIGLVTRGSIVGHLSDIYSTNGNEGS</sequence>
<dbReference type="PANTHER" id="PTHR43117">
    <property type="entry name" value="OSMOPROTECTANT IMPORT ATP-BINDING PROTEIN OSMV"/>
    <property type="match status" value="1"/>
</dbReference>
<comment type="similarity">
    <text evidence="1 10">Belongs to the ABC transporter superfamily.</text>
</comment>
<keyword evidence="5 10" id="KW-0067">ATP-binding</keyword>